<evidence type="ECO:0000313" key="2">
    <source>
        <dbReference type="EMBL" id="MQA37182.1"/>
    </source>
</evidence>
<keyword evidence="3" id="KW-1185">Reference proteome</keyword>
<proteinExistence type="predicted"/>
<dbReference type="InterPro" id="IPR029045">
    <property type="entry name" value="ClpP/crotonase-like_dom_sf"/>
</dbReference>
<reference evidence="2 3" key="1">
    <citation type="submission" date="2019-10" db="EMBL/GenBank/DDBJ databases">
        <title>Two novel species isolated from a subtropical stream in China.</title>
        <authorList>
            <person name="Lu H."/>
        </authorList>
    </citation>
    <scope>NUCLEOTIDE SEQUENCE [LARGE SCALE GENOMIC DNA]</scope>
    <source>
        <strain evidence="2 3">FT29W</strain>
    </source>
</reference>
<dbReference type="AlphaFoldDB" id="A0A6A7MWQ8"/>
<sequence length="513" mass="56191">MFNFICRAGIAGMMLAGGAMAATSAPQTADQWRQAAIADIETAYRITLDNHPGTHDPANPAFASNLAKARAEGLALAAKVADGGGYQAALKRFSTQIHDGHAGVSVLSGASKKDLLWPGFVAVWRGDSMLVYASEAGGPPAGARIDDCDGRNMTELAETNFFAFDGLSEERGNWWAYAGDTFIDFGNPFVARPVQCRFTFNGKQIAHTLNWRPLSEQGTKWSEASFNGPLLPVGLSEPRAKLYWAAMPTFHPDEAQRAAYRAMTAEIQEHRQRYLDADAIVIDLRGNHGGSSLWSRDFSRALWGESRVNRLRKMYSAQQQIWWRASADNSAYVRRMAATLRDEKQEAFAAEMDRVADGMKESLQRGEKFYVPPTSAANIGADDRALNLADDRALNLADDRALNLAGDLPPFTKPVYVVVPGQCASACLDALDYFTLFPNTKLIGAPSSADSTYMEVRSQKLDSGLAKVIIPNKVYVGRPRAAGQFYSPAIYVPDLDWTQQAFLKVIEADLAKR</sequence>
<name>A0A6A7MWQ8_9BURK</name>
<protein>
    <submittedName>
        <fullName evidence="2">Uncharacterized protein</fullName>
    </submittedName>
</protein>
<dbReference type="Gene3D" id="3.90.226.10">
    <property type="entry name" value="2-enoyl-CoA Hydratase, Chain A, domain 1"/>
    <property type="match status" value="1"/>
</dbReference>
<feature type="signal peptide" evidence="1">
    <location>
        <begin position="1"/>
        <end position="21"/>
    </location>
</feature>
<gene>
    <name evidence="2" type="ORF">GEV02_03375</name>
</gene>
<dbReference type="SUPFAM" id="SSF52096">
    <property type="entry name" value="ClpP/crotonase"/>
    <property type="match status" value="1"/>
</dbReference>
<evidence type="ECO:0000313" key="3">
    <source>
        <dbReference type="Proteomes" id="UP000440498"/>
    </source>
</evidence>
<comment type="caution">
    <text evidence="2">The sequence shown here is derived from an EMBL/GenBank/DDBJ whole genome shotgun (WGS) entry which is preliminary data.</text>
</comment>
<feature type="chain" id="PRO_5025595891" evidence="1">
    <location>
        <begin position="22"/>
        <end position="513"/>
    </location>
</feature>
<organism evidence="2 3">
    <name type="scientific">Rugamonas aquatica</name>
    <dbReference type="NCBI Taxonomy" id="2743357"/>
    <lineage>
        <taxon>Bacteria</taxon>
        <taxon>Pseudomonadati</taxon>
        <taxon>Pseudomonadota</taxon>
        <taxon>Betaproteobacteria</taxon>
        <taxon>Burkholderiales</taxon>
        <taxon>Oxalobacteraceae</taxon>
        <taxon>Telluria group</taxon>
        <taxon>Rugamonas</taxon>
    </lineage>
</organism>
<evidence type="ECO:0000256" key="1">
    <source>
        <dbReference type="SAM" id="SignalP"/>
    </source>
</evidence>
<dbReference type="Proteomes" id="UP000440498">
    <property type="component" value="Unassembled WGS sequence"/>
</dbReference>
<dbReference type="RefSeq" id="WP_152836504.1">
    <property type="nucleotide sequence ID" value="NZ_WHUG01000001.1"/>
</dbReference>
<keyword evidence="1" id="KW-0732">Signal</keyword>
<dbReference type="EMBL" id="WHUG01000001">
    <property type="protein sequence ID" value="MQA37182.1"/>
    <property type="molecule type" value="Genomic_DNA"/>
</dbReference>
<accession>A0A6A7MWQ8</accession>